<accession>A0A8S1PSW1</accession>
<name>A0A8S1PSW1_9CILI</name>
<keyword evidence="1" id="KW-0732">Signal</keyword>
<feature type="chain" id="PRO_5035765222" description="Transmembrane protein" evidence="1">
    <location>
        <begin position="18"/>
        <end position="108"/>
    </location>
</feature>
<dbReference type="EMBL" id="CAJJDN010000085">
    <property type="protein sequence ID" value="CAD8105648.1"/>
    <property type="molecule type" value="Genomic_DNA"/>
</dbReference>
<feature type="signal peptide" evidence="1">
    <location>
        <begin position="1"/>
        <end position="17"/>
    </location>
</feature>
<dbReference type="AlphaFoldDB" id="A0A8S1PSW1"/>
<organism evidence="2 3">
    <name type="scientific">Paramecium sonneborni</name>
    <dbReference type="NCBI Taxonomy" id="65129"/>
    <lineage>
        <taxon>Eukaryota</taxon>
        <taxon>Sar</taxon>
        <taxon>Alveolata</taxon>
        <taxon>Ciliophora</taxon>
        <taxon>Intramacronucleata</taxon>
        <taxon>Oligohymenophorea</taxon>
        <taxon>Peniculida</taxon>
        <taxon>Parameciidae</taxon>
        <taxon>Paramecium</taxon>
    </lineage>
</organism>
<keyword evidence="3" id="KW-1185">Reference proteome</keyword>
<evidence type="ECO:0000313" key="3">
    <source>
        <dbReference type="Proteomes" id="UP000692954"/>
    </source>
</evidence>
<comment type="caution">
    <text evidence="2">The sequence shown here is derived from an EMBL/GenBank/DDBJ whole genome shotgun (WGS) entry which is preliminary data.</text>
</comment>
<sequence>MIVSFVIFFFSKHSIQAQILFMSITYYRLKNLIVENFLSLHISFINHFIQKNYKNRKMENNYRFFILKGKYIKNNIERQKQTKDQVTQKSNFQYFERISIRDQNQQKG</sequence>
<dbReference type="Proteomes" id="UP000692954">
    <property type="component" value="Unassembled WGS sequence"/>
</dbReference>
<evidence type="ECO:0000256" key="1">
    <source>
        <dbReference type="SAM" id="SignalP"/>
    </source>
</evidence>
<gene>
    <name evidence="2" type="ORF">PSON_ATCC_30995.1.T0850030</name>
</gene>
<evidence type="ECO:0000313" key="2">
    <source>
        <dbReference type="EMBL" id="CAD8105648.1"/>
    </source>
</evidence>
<evidence type="ECO:0008006" key="4">
    <source>
        <dbReference type="Google" id="ProtNLM"/>
    </source>
</evidence>
<proteinExistence type="predicted"/>
<reference evidence="2" key="1">
    <citation type="submission" date="2021-01" db="EMBL/GenBank/DDBJ databases">
        <authorList>
            <consortium name="Genoscope - CEA"/>
            <person name="William W."/>
        </authorList>
    </citation>
    <scope>NUCLEOTIDE SEQUENCE</scope>
</reference>
<protein>
    <recommendedName>
        <fullName evidence="4">Transmembrane protein</fullName>
    </recommendedName>
</protein>